<feature type="domain" description="HAT C-terminal dimerisation" evidence="6">
    <location>
        <begin position="82"/>
        <end position="130"/>
    </location>
</feature>
<dbReference type="EMBL" id="JBCGBO010000006">
    <property type="protein sequence ID" value="KAK9192818.1"/>
    <property type="molecule type" value="Genomic_DNA"/>
</dbReference>
<dbReference type="InterPro" id="IPR012337">
    <property type="entry name" value="RNaseH-like_sf"/>
</dbReference>
<name>A0AAP0LZC3_9ROSI</name>
<keyword evidence="8" id="KW-1185">Reference proteome</keyword>
<protein>
    <recommendedName>
        <fullName evidence="6">HAT C-terminal dimerisation domain-containing protein</fullName>
    </recommendedName>
</protein>
<dbReference type="GO" id="GO:0008270">
    <property type="term" value="F:zinc ion binding"/>
    <property type="evidence" value="ECO:0007669"/>
    <property type="project" value="UniProtKB-KW"/>
</dbReference>
<evidence type="ECO:0000256" key="2">
    <source>
        <dbReference type="ARBA" id="ARBA00022723"/>
    </source>
</evidence>
<dbReference type="InterPro" id="IPR008906">
    <property type="entry name" value="HATC_C_dom"/>
</dbReference>
<gene>
    <name evidence="7" type="ORF">WN944_003511</name>
</gene>
<dbReference type="SUPFAM" id="SSF53098">
    <property type="entry name" value="Ribonuclease H-like"/>
    <property type="match status" value="1"/>
</dbReference>
<dbReference type="Pfam" id="PF05699">
    <property type="entry name" value="Dimer_Tnp_hAT"/>
    <property type="match status" value="1"/>
</dbReference>
<reference evidence="7 8" key="1">
    <citation type="submission" date="2024-05" db="EMBL/GenBank/DDBJ databases">
        <title>Haplotype-resolved chromosome-level genome assembly of Huyou (Citrus changshanensis).</title>
        <authorList>
            <person name="Miao C."/>
            <person name="Chen W."/>
            <person name="Wu Y."/>
            <person name="Wang L."/>
            <person name="Zhao S."/>
            <person name="Grierson D."/>
            <person name="Xu C."/>
            <person name="Chen K."/>
        </authorList>
    </citation>
    <scope>NUCLEOTIDE SEQUENCE [LARGE SCALE GENOMIC DNA]</scope>
    <source>
        <strain evidence="7">01-14</strain>
        <tissue evidence="7">Leaf</tissue>
    </source>
</reference>
<evidence type="ECO:0000256" key="3">
    <source>
        <dbReference type="ARBA" id="ARBA00022771"/>
    </source>
</evidence>
<accession>A0AAP0LZC3</accession>
<dbReference type="PANTHER" id="PTHR46481:SF10">
    <property type="entry name" value="ZINC FINGER BED DOMAIN-CONTAINING PROTEIN 39"/>
    <property type="match status" value="1"/>
</dbReference>
<evidence type="ECO:0000256" key="4">
    <source>
        <dbReference type="ARBA" id="ARBA00022833"/>
    </source>
</evidence>
<organism evidence="7 8">
    <name type="scientific">Citrus x changshan-huyou</name>
    <dbReference type="NCBI Taxonomy" id="2935761"/>
    <lineage>
        <taxon>Eukaryota</taxon>
        <taxon>Viridiplantae</taxon>
        <taxon>Streptophyta</taxon>
        <taxon>Embryophyta</taxon>
        <taxon>Tracheophyta</taxon>
        <taxon>Spermatophyta</taxon>
        <taxon>Magnoliopsida</taxon>
        <taxon>eudicotyledons</taxon>
        <taxon>Gunneridae</taxon>
        <taxon>Pentapetalae</taxon>
        <taxon>rosids</taxon>
        <taxon>malvids</taxon>
        <taxon>Sapindales</taxon>
        <taxon>Rutaceae</taxon>
        <taxon>Aurantioideae</taxon>
        <taxon>Citrus</taxon>
    </lineage>
</organism>
<keyword evidence="2" id="KW-0479">Metal-binding</keyword>
<comment type="subcellular location">
    <subcellularLocation>
        <location evidence="1">Nucleus</location>
    </subcellularLocation>
</comment>
<comment type="caution">
    <text evidence="7">The sequence shown here is derived from an EMBL/GenBank/DDBJ whole genome shotgun (WGS) entry which is preliminary data.</text>
</comment>
<dbReference type="Proteomes" id="UP001428341">
    <property type="component" value="Unassembled WGS sequence"/>
</dbReference>
<dbReference type="GO" id="GO:0046983">
    <property type="term" value="F:protein dimerization activity"/>
    <property type="evidence" value="ECO:0007669"/>
    <property type="project" value="InterPro"/>
</dbReference>
<dbReference type="AlphaFoldDB" id="A0AAP0LZC3"/>
<dbReference type="GO" id="GO:0005634">
    <property type="term" value="C:nucleus"/>
    <property type="evidence" value="ECO:0007669"/>
    <property type="project" value="UniProtKB-SubCell"/>
</dbReference>
<keyword evidence="5" id="KW-0539">Nucleus</keyword>
<evidence type="ECO:0000313" key="8">
    <source>
        <dbReference type="Proteomes" id="UP001428341"/>
    </source>
</evidence>
<dbReference type="InterPro" id="IPR052035">
    <property type="entry name" value="ZnF_BED_domain_contain"/>
</dbReference>
<proteinExistence type="predicted"/>
<evidence type="ECO:0000259" key="6">
    <source>
        <dbReference type="Pfam" id="PF05699"/>
    </source>
</evidence>
<evidence type="ECO:0000256" key="5">
    <source>
        <dbReference type="ARBA" id="ARBA00023242"/>
    </source>
</evidence>
<evidence type="ECO:0000313" key="7">
    <source>
        <dbReference type="EMBL" id="KAK9192818.1"/>
    </source>
</evidence>
<evidence type="ECO:0000256" key="1">
    <source>
        <dbReference type="ARBA" id="ARBA00004123"/>
    </source>
</evidence>
<keyword evidence="4" id="KW-0862">Zinc</keyword>
<dbReference type="PANTHER" id="PTHR46481">
    <property type="entry name" value="ZINC FINGER BED DOMAIN-CONTAINING PROTEIN 4"/>
    <property type="match status" value="1"/>
</dbReference>
<sequence>MDFVTWCFSSLYDTKKVEELCNSLKELLISYNSANPNSVGKTSCIVQSSGISEFVGSSSLDPFAQYKKIKASTQDGYGGQNEIAKDILIILVSTVTSESSFGAGGRIFNPFRSSLTPKTVKSLICTQNWLRSTLFRDPIIEAIEEETEFYEVVKAIHFIDSKWKLQKRIELGTMQNLTSSNFECVEHERIEGSALVIHDVSARWNSTYLLLESTMKFHKAFERMEDDD</sequence>
<keyword evidence="3" id="KW-0863">Zinc-finger</keyword>